<evidence type="ECO:0000256" key="3">
    <source>
        <dbReference type="ARBA" id="ARBA00022692"/>
    </source>
</evidence>
<keyword evidence="3 6" id="KW-0812">Transmembrane</keyword>
<dbReference type="OrthoDB" id="4055477at2"/>
<dbReference type="AlphaFoldDB" id="A0A6H9YUC4"/>
<feature type="transmembrane region" description="Helical" evidence="6">
    <location>
        <begin position="200"/>
        <end position="219"/>
    </location>
</feature>
<evidence type="ECO:0000313" key="9">
    <source>
        <dbReference type="Proteomes" id="UP000468735"/>
    </source>
</evidence>
<feature type="transmembrane region" description="Helical" evidence="6">
    <location>
        <begin position="116"/>
        <end position="131"/>
    </location>
</feature>
<comment type="subcellular location">
    <subcellularLocation>
        <location evidence="1">Membrane</location>
        <topology evidence="1">Multi-pass membrane protein</topology>
    </subcellularLocation>
</comment>
<keyword evidence="9" id="KW-1185">Reference proteome</keyword>
<accession>A0A6H9YUC4</accession>
<sequence length="275" mass="28012">MPPVFVVLWSSAFIAGAIGVDAAPPLLLTFARFALAGVLLAGLAVVLRAPWPRGRRLGHIAVTGLLIQAVQFGALYSAMGLGLPAGVVALVQGLNPVVIALLAASALGERVTARQWAGFGLGAAGVVLAVADRVAFSALGVVLCVAGLLGLSVGTLYQKRFVADMNVFSGTAVQFLVAAPVIGVSSLLVETPRVTDWPAFGGALAWIVLVNSVGVFLLLNTMLRRSSASRVSTLFFLIPSVTALLAWVTIGESLALPTVAGLVLGGAGVLLANRG</sequence>
<proteinExistence type="inferred from homology"/>
<dbReference type="PANTHER" id="PTHR32322">
    <property type="entry name" value="INNER MEMBRANE TRANSPORTER"/>
    <property type="match status" value="1"/>
</dbReference>
<dbReference type="InterPro" id="IPR050638">
    <property type="entry name" value="AA-Vitamin_Transporters"/>
</dbReference>
<dbReference type="PANTHER" id="PTHR32322:SF2">
    <property type="entry name" value="EAMA DOMAIN-CONTAINING PROTEIN"/>
    <property type="match status" value="1"/>
</dbReference>
<dbReference type="SUPFAM" id="SSF103481">
    <property type="entry name" value="Multidrug resistance efflux transporter EmrE"/>
    <property type="match status" value="2"/>
</dbReference>
<dbReference type="GO" id="GO:0016020">
    <property type="term" value="C:membrane"/>
    <property type="evidence" value="ECO:0007669"/>
    <property type="project" value="UniProtKB-SubCell"/>
</dbReference>
<evidence type="ECO:0000256" key="1">
    <source>
        <dbReference type="ARBA" id="ARBA00004141"/>
    </source>
</evidence>
<feature type="transmembrane region" description="Helical" evidence="6">
    <location>
        <begin position="59"/>
        <end position="79"/>
    </location>
</feature>
<organism evidence="8 9">
    <name type="scientific">Actinomadura rudentiformis</name>
    <dbReference type="NCBI Taxonomy" id="359158"/>
    <lineage>
        <taxon>Bacteria</taxon>
        <taxon>Bacillati</taxon>
        <taxon>Actinomycetota</taxon>
        <taxon>Actinomycetes</taxon>
        <taxon>Streptosporangiales</taxon>
        <taxon>Thermomonosporaceae</taxon>
        <taxon>Actinomadura</taxon>
    </lineage>
</organism>
<feature type="transmembrane region" description="Helical" evidence="6">
    <location>
        <begin position="137"/>
        <end position="156"/>
    </location>
</feature>
<dbReference type="Pfam" id="PF00892">
    <property type="entry name" value="EamA"/>
    <property type="match status" value="2"/>
</dbReference>
<protein>
    <submittedName>
        <fullName evidence="8">DMT family transporter</fullName>
    </submittedName>
</protein>
<dbReference type="Gene3D" id="1.10.3730.20">
    <property type="match status" value="1"/>
</dbReference>
<feature type="transmembrane region" description="Helical" evidence="6">
    <location>
        <begin position="231"/>
        <end position="248"/>
    </location>
</feature>
<evidence type="ECO:0000259" key="7">
    <source>
        <dbReference type="Pfam" id="PF00892"/>
    </source>
</evidence>
<dbReference type="InterPro" id="IPR037185">
    <property type="entry name" value="EmrE-like"/>
</dbReference>
<evidence type="ECO:0000256" key="4">
    <source>
        <dbReference type="ARBA" id="ARBA00022989"/>
    </source>
</evidence>
<evidence type="ECO:0000313" key="8">
    <source>
        <dbReference type="EMBL" id="KAB2349204.1"/>
    </source>
</evidence>
<dbReference type="Proteomes" id="UP000468735">
    <property type="component" value="Unassembled WGS sequence"/>
</dbReference>
<feature type="domain" description="EamA" evidence="7">
    <location>
        <begin position="139"/>
        <end position="273"/>
    </location>
</feature>
<keyword evidence="5 6" id="KW-0472">Membrane</keyword>
<evidence type="ECO:0000256" key="6">
    <source>
        <dbReference type="SAM" id="Phobius"/>
    </source>
</evidence>
<feature type="transmembrane region" description="Helical" evidence="6">
    <location>
        <begin position="254"/>
        <end position="272"/>
    </location>
</feature>
<feature type="transmembrane region" description="Helical" evidence="6">
    <location>
        <begin position="168"/>
        <end position="188"/>
    </location>
</feature>
<keyword evidence="4 6" id="KW-1133">Transmembrane helix</keyword>
<dbReference type="InterPro" id="IPR000620">
    <property type="entry name" value="EamA_dom"/>
</dbReference>
<feature type="transmembrane region" description="Helical" evidence="6">
    <location>
        <begin position="85"/>
        <end position="104"/>
    </location>
</feature>
<evidence type="ECO:0000256" key="5">
    <source>
        <dbReference type="ARBA" id="ARBA00023136"/>
    </source>
</evidence>
<gene>
    <name evidence="8" type="ORF">F8566_15070</name>
</gene>
<comment type="similarity">
    <text evidence="2">Belongs to the EamA transporter family.</text>
</comment>
<feature type="transmembrane region" description="Helical" evidence="6">
    <location>
        <begin position="29"/>
        <end position="47"/>
    </location>
</feature>
<dbReference type="EMBL" id="WBMT01000006">
    <property type="protein sequence ID" value="KAB2349204.1"/>
    <property type="molecule type" value="Genomic_DNA"/>
</dbReference>
<evidence type="ECO:0000256" key="2">
    <source>
        <dbReference type="ARBA" id="ARBA00007362"/>
    </source>
</evidence>
<reference evidence="8 9" key="1">
    <citation type="submission" date="2019-09" db="EMBL/GenBank/DDBJ databases">
        <title>Actinomadura physcomitrii sp. nov., a novel actinomycete isolated from moss [Physcomitrium sphaericum (Ludw) Fuernr].</title>
        <authorList>
            <person name="Zhuang X."/>
            <person name="Liu C."/>
        </authorList>
    </citation>
    <scope>NUCLEOTIDE SEQUENCE [LARGE SCALE GENOMIC DNA]</scope>
    <source>
        <strain evidence="8 9">HMC1</strain>
    </source>
</reference>
<feature type="domain" description="EamA" evidence="7">
    <location>
        <begin position="6"/>
        <end position="130"/>
    </location>
</feature>
<name>A0A6H9YUC4_9ACTN</name>
<comment type="caution">
    <text evidence="8">The sequence shown here is derived from an EMBL/GenBank/DDBJ whole genome shotgun (WGS) entry which is preliminary data.</text>
</comment>